<comment type="caution">
    <text evidence="3">The sequence shown here is derived from an EMBL/GenBank/DDBJ whole genome shotgun (WGS) entry which is preliminary data.</text>
</comment>
<organism evidence="3 4">
    <name type="scientific">Sphingomonas gilva</name>
    <dbReference type="NCBI Taxonomy" id="2305907"/>
    <lineage>
        <taxon>Bacteria</taxon>
        <taxon>Pseudomonadati</taxon>
        <taxon>Pseudomonadota</taxon>
        <taxon>Alphaproteobacteria</taxon>
        <taxon>Sphingomonadales</taxon>
        <taxon>Sphingomonadaceae</taxon>
        <taxon>Sphingomonas</taxon>
    </lineage>
</organism>
<dbReference type="OrthoDB" id="7364815at2"/>
<keyword evidence="4" id="KW-1185">Reference proteome</keyword>
<gene>
    <name evidence="3" type="ORF">D1610_11715</name>
</gene>
<sequence>MGAERHRRPAVAVSVHARRNADRARRPDQGRCRDGGGAGAGAARGVEPAGGARGGARVARRRGMTALMQRIRGMLARAIIGPIDDNSGIQSAQVDLLADETQDGVEHFQAYGFTSVPHPEAEALVAFVGGTRSHAIIVASGDRRYRLRGLATGDVAIHDDQDQYVLLGRGGIAISTGKTLTIDAQAVTVTCDTATIEADTVNLGGEGGQPVARVGDMVNLATGEIVSGSDTVAAV</sequence>
<evidence type="ECO:0000259" key="2">
    <source>
        <dbReference type="Pfam" id="PF06890"/>
    </source>
</evidence>
<dbReference type="NCBIfam" id="TIGR01644">
    <property type="entry name" value="phage_P2_V"/>
    <property type="match status" value="1"/>
</dbReference>
<evidence type="ECO:0000313" key="3">
    <source>
        <dbReference type="EMBL" id="RHW17209.1"/>
    </source>
</evidence>
<protein>
    <submittedName>
        <fullName evidence="3">Phage baseplate assembly protein V</fullName>
    </submittedName>
</protein>
<accession>A0A396RLV3</accession>
<name>A0A396RLV3_9SPHN</name>
<dbReference type="InterPro" id="IPR053861">
    <property type="entry name" value="Phage_Mu_Gp45_N"/>
</dbReference>
<dbReference type="InterPro" id="IPR013046">
    <property type="entry name" value="GpV/Gp45"/>
</dbReference>
<evidence type="ECO:0000313" key="4">
    <source>
        <dbReference type="Proteomes" id="UP000266693"/>
    </source>
</evidence>
<feature type="region of interest" description="Disordered" evidence="1">
    <location>
        <begin position="1"/>
        <end position="57"/>
    </location>
</feature>
<feature type="compositionally biased region" description="Basic and acidic residues" evidence="1">
    <location>
        <begin position="19"/>
        <end position="34"/>
    </location>
</feature>
<proteinExistence type="predicted"/>
<reference evidence="3 4" key="1">
    <citation type="submission" date="2018-08" db="EMBL/GenBank/DDBJ databases">
        <title>The multiple taxonomic identification of Sphingomonas gilva.</title>
        <authorList>
            <person name="Zhu D."/>
            <person name="Zheng S."/>
        </authorList>
    </citation>
    <scope>NUCLEOTIDE SEQUENCE [LARGE SCALE GENOMIC DNA]</scope>
    <source>
        <strain evidence="3 4">ZDH117</strain>
    </source>
</reference>
<dbReference type="Proteomes" id="UP000266693">
    <property type="component" value="Unassembled WGS sequence"/>
</dbReference>
<evidence type="ECO:0000256" key="1">
    <source>
        <dbReference type="SAM" id="MobiDB-lite"/>
    </source>
</evidence>
<dbReference type="EMBL" id="QWLV01000005">
    <property type="protein sequence ID" value="RHW17209.1"/>
    <property type="molecule type" value="Genomic_DNA"/>
</dbReference>
<feature type="domain" description="Bacteriophage Mu Gp45 N-terminal" evidence="2">
    <location>
        <begin position="77"/>
        <end position="144"/>
    </location>
</feature>
<dbReference type="AlphaFoldDB" id="A0A396RLV3"/>
<dbReference type="Pfam" id="PF06890">
    <property type="entry name" value="Phage_Mu_Gp45"/>
    <property type="match status" value="1"/>
</dbReference>